<proteinExistence type="predicted"/>
<dbReference type="Gene3D" id="3.40.710.10">
    <property type="entry name" value="DD-peptidase/beta-lactamase superfamily"/>
    <property type="match status" value="1"/>
</dbReference>
<evidence type="ECO:0000313" key="2">
    <source>
        <dbReference type="EMBL" id="AWT60893.1"/>
    </source>
</evidence>
<dbReference type="EMBL" id="CP029803">
    <property type="protein sequence ID" value="AWT60893.1"/>
    <property type="molecule type" value="Genomic_DNA"/>
</dbReference>
<organism evidence="2 3">
    <name type="scientific">Candidatus Moanibacter tarae</name>
    <dbReference type="NCBI Taxonomy" id="2200854"/>
    <lineage>
        <taxon>Bacteria</taxon>
        <taxon>Pseudomonadati</taxon>
        <taxon>Verrucomicrobiota</taxon>
        <taxon>Opitutia</taxon>
        <taxon>Puniceicoccales</taxon>
        <taxon>Puniceicoccales incertae sedis</taxon>
        <taxon>Candidatus Moanibacter</taxon>
    </lineage>
</organism>
<dbReference type="KEGG" id="mtar:DF168_02118"/>
<dbReference type="InterPro" id="IPR012338">
    <property type="entry name" value="Beta-lactam/transpept-like"/>
</dbReference>
<dbReference type="Proteomes" id="UP000247465">
    <property type="component" value="Chromosome"/>
</dbReference>
<gene>
    <name evidence="2" type="ORF">DF168_02118</name>
</gene>
<dbReference type="InterPro" id="IPR050789">
    <property type="entry name" value="Diverse_Enzym_Activities"/>
</dbReference>
<evidence type="ECO:0000313" key="3">
    <source>
        <dbReference type="Proteomes" id="UP000247465"/>
    </source>
</evidence>
<dbReference type="SUPFAM" id="SSF56601">
    <property type="entry name" value="beta-lactamase/transpeptidase-like"/>
    <property type="match status" value="1"/>
</dbReference>
<protein>
    <recommendedName>
        <fullName evidence="1">Beta-lactamase-related domain-containing protein</fullName>
    </recommendedName>
</protein>
<evidence type="ECO:0000259" key="1">
    <source>
        <dbReference type="Pfam" id="PF00144"/>
    </source>
</evidence>
<dbReference type="InterPro" id="IPR001466">
    <property type="entry name" value="Beta-lactam-related"/>
</dbReference>
<dbReference type="PANTHER" id="PTHR43283:SF3">
    <property type="entry name" value="BETA-LACTAMASE FAMILY PROTEIN (AFU_ORTHOLOGUE AFUA_5G07500)"/>
    <property type="match status" value="1"/>
</dbReference>
<accession>A0A2Z4AEX8</accession>
<name>A0A2Z4AEX8_9BACT</name>
<dbReference type="PANTHER" id="PTHR43283">
    <property type="entry name" value="BETA-LACTAMASE-RELATED"/>
    <property type="match status" value="1"/>
</dbReference>
<sequence>MKTEPPYKERIRKESDLGLARLTADPHQVGLSEESLRKISLTVQKFIDSNQLAGATTIVARHGKVAYFETLGMRNLEEQKPLEKDTIFRIYSMTKPIAAVAVMMLCEEGKLELDAPVMKYLPELGSMSVAKNSESDKVTLGSANREMTVRDLMRHTSGLPGAIRYMAGTTGVDKLFRQAGLDRLHECNLAEMVARLGSVPLLYHPGEKWHYSIAADVLGRLIEVSSQQSFDVFLTERIFRPLGMVDTDFYVPTKKNDRLAAMYGLNPKGNLRTIDAPQGGTGNLSPVAYTKKPKFLSAGGGLVATATDFMRFCLMLLNKGTLNGIRMLEQESVEEMTRNQLPQSLIPLDKKPEERYTGLGFGLGVSVRVHRTNWVPSSQVGEYGWIGGTSTEFWISPQDELVTITLAQHLPFSNLSEIIKPMVYAAIVEGK</sequence>
<dbReference type="AlphaFoldDB" id="A0A2Z4AEX8"/>
<reference evidence="2 3" key="1">
    <citation type="submission" date="2018-06" db="EMBL/GenBank/DDBJ databases">
        <title>Draft Genome Sequence of a Novel Marine Bacterium Related to the Verrucomicrobia.</title>
        <authorList>
            <person name="Vosseberg J."/>
            <person name="Martijn J."/>
            <person name="Ettema T.J.G."/>
        </authorList>
    </citation>
    <scope>NUCLEOTIDE SEQUENCE [LARGE SCALE GENOMIC DNA]</scope>
    <source>
        <strain evidence="2">TARA_B100001123</strain>
    </source>
</reference>
<dbReference type="Pfam" id="PF00144">
    <property type="entry name" value="Beta-lactamase"/>
    <property type="match status" value="1"/>
</dbReference>
<feature type="domain" description="Beta-lactamase-related" evidence="1">
    <location>
        <begin position="42"/>
        <end position="411"/>
    </location>
</feature>